<evidence type="ECO:0000256" key="1">
    <source>
        <dbReference type="SAM" id="Phobius"/>
    </source>
</evidence>
<comment type="caution">
    <text evidence="2">The sequence shown here is derived from an EMBL/GenBank/DDBJ whole genome shotgun (WGS) entry which is preliminary data.</text>
</comment>
<proteinExistence type="predicted"/>
<protein>
    <submittedName>
        <fullName evidence="2">Uncharacterized protein</fullName>
    </submittedName>
</protein>
<evidence type="ECO:0000313" key="2">
    <source>
        <dbReference type="EMBL" id="CAI6331602.1"/>
    </source>
</evidence>
<keyword evidence="1" id="KW-1133">Transmembrane helix</keyword>
<gene>
    <name evidence="2" type="ORF">PDIGIT_LOCUS4627</name>
</gene>
<keyword evidence="3" id="KW-1185">Reference proteome</keyword>
<accession>A0A9W4U8C7</accession>
<reference evidence="2" key="1">
    <citation type="submission" date="2023-01" db="EMBL/GenBank/DDBJ databases">
        <authorList>
            <person name="Van Ghelder C."/>
            <person name="Rancurel C."/>
        </authorList>
    </citation>
    <scope>NUCLEOTIDE SEQUENCE</scope>
    <source>
        <strain evidence="2">CNCM I-4278</strain>
    </source>
</reference>
<dbReference type="AlphaFoldDB" id="A0A9W4U8C7"/>
<name>A0A9W4U8C7_9PLEO</name>
<dbReference type="EMBL" id="CAOQHR010000003">
    <property type="protein sequence ID" value="CAI6331602.1"/>
    <property type="molecule type" value="Genomic_DNA"/>
</dbReference>
<keyword evidence="1" id="KW-0812">Transmembrane</keyword>
<feature type="transmembrane region" description="Helical" evidence="1">
    <location>
        <begin position="20"/>
        <end position="39"/>
    </location>
</feature>
<keyword evidence="1" id="KW-0472">Membrane</keyword>
<organism evidence="2 3">
    <name type="scientific">Periconia digitata</name>
    <dbReference type="NCBI Taxonomy" id="1303443"/>
    <lineage>
        <taxon>Eukaryota</taxon>
        <taxon>Fungi</taxon>
        <taxon>Dikarya</taxon>
        <taxon>Ascomycota</taxon>
        <taxon>Pezizomycotina</taxon>
        <taxon>Dothideomycetes</taxon>
        <taxon>Pleosporomycetidae</taxon>
        <taxon>Pleosporales</taxon>
        <taxon>Massarineae</taxon>
        <taxon>Periconiaceae</taxon>
        <taxon>Periconia</taxon>
    </lineage>
</organism>
<sequence>MGLGEVSKYSFVGAAMTQAAAASVTASICSGGLFAQWHLSRELPRNSKPADR</sequence>
<dbReference type="Proteomes" id="UP001152607">
    <property type="component" value="Unassembled WGS sequence"/>
</dbReference>
<evidence type="ECO:0000313" key="3">
    <source>
        <dbReference type="Proteomes" id="UP001152607"/>
    </source>
</evidence>